<feature type="region of interest" description="Disordered" evidence="1">
    <location>
        <begin position="1"/>
        <end position="60"/>
    </location>
</feature>
<accession>A0A3S0VS15</accession>
<feature type="domain" description="DUF4190" evidence="3">
    <location>
        <begin position="70"/>
        <end position="122"/>
    </location>
</feature>
<proteinExistence type="predicted"/>
<reference evidence="4 5" key="1">
    <citation type="submission" date="2018-12" db="EMBL/GenBank/DDBJ databases">
        <authorList>
            <person name="Li F."/>
        </authorList>
    </citation>
    <scope>NUCLEOTIDE SEQUENCE [LARGE SCALE GENOMIC DNA]</scope>
    <source>
        <strain evidence="4 5">EGI 6500705</strain>
    </source>
</reference>
<evidence type="ECO:0000256" key="2">
    <source>
        <dbReference type="SAM" id="Phobius"/>
    </source>
</evidence>
<gene>
    <name evidence="4" type="ORF">ELQ94_11375</name>
</gene>
<name>A0A3S0VS15_9MICO</name>
<dbReference type="AlphaFoldDB" id="A0A3S0VS15"/>
<keyword evidence="2" id="KW-0472">Membrane</keyword>
<keyword evidence="2" id="KW-1133">Transmembrane helix</keyword>
<evidence type="ECO:0000313" key="5">
    <source>
        <dbReference type="Proteomes" id="UP000274909"/>
    </source>
</evidence>
<evidence type="ECO:0000259" key="3">
    <source>
        <dbReference type="Pfam" id="PF13828"/>
    </source>
</evidence>
<comment type="caution">
    <text evidence="4">The sequence shown here is derived from an EMBL/GenBank/DDBJ whole genome shotgun (WGS) entry which is preliminary data.</text>
</comment>
<feature type="transmembrane region" description="Helical" evidence="2">
    <location>
        <begin position="113"/>
        <end position="143"/>
    </location>
</feature>
<dbReference type="OrthoDB" id="4374883at2"/>
<organism evidence="4 5">
    <name type="scientific">Labedella endophytica</name>
    <dbReference type="NCBI Taxonomy" id="1523160"/>
    <lineage>
        <taxon>Bacteria</taxon>
        <taxon>Bacillati</taxon>
        <taxon>Actinomycetota</taxon>
        <taxon>Actinomycetes</taxon>
        <taxon>Micrococcales</taxon>
        <taxon>Microbacteriaceae</taxon>
        <taxon>Labedella</taxon>
    </lineage>
</organism>
<evidence type="ECO:0000256" key="1">
    <source>
        <dbReference type="SAM" id="MobiDB-lite"/>
    </source>
</evidence>
<dbReference type="Proteomes" id="UP000274909">
    <property type="component" value="Unassembled WGS sequence"/>
</dbReference>
<feature type="transmembrane region" description="Helical" evidence="2">
    <location>
        <begin position="69"/>
        <end position="92"/>
    </location>
</feature>
<dbReference type="Pfam" id="PF13828">
    <property type="entry name" value="DUF4190"/>
    <property type="match status" value="1"/>
</dbReference>
<feature type="compositionally biased region" description="Low complexity" evidence="1">
    <location>
        <begin position="16"/>
        <end position="58"/>
    </location>
</feature>
<dbReference type="EMBL" id="RZGZ01000003">
    <property type="protein sequence ID" value="RUQ98930.1"/>
    <property type="molecule type" value="Genomic_DNA"/>
</dbReference>
<protein>
    <submittedName>
        <fullName evidence="4">DUF4190 domain-containing protein</fullName>
    </submittedName>
</protein>
<keyword evidence="2" id="KW-0812">Transmembrane</keyword>
<sequence>MTNSDGGAPQGPYPQQPSAYPQPDSSQQPNAYPTSAPQGAPQGYPQAGGPQPYPSYGSPYPPARPTNTLAIITIIAAFVFPIVGIVTGHIALGQLKTSGEQGEGLAKAGLIISYVYSAIVIVVLLISIVLPLIMVAAFVPFWATIPTSP</sequence>
<evidence type="ECO:0000313" key="4">
    <source>
        <dbReference type="EMBL" id="RUQ98930.1"/>
    </source>
</evidence>
<keyword evidence="5" id="KW-1185">Reference proteome</keyword>
<dbReference type="InterPro" id="IPR025241">
    <property type="entry name" value="DUF4190"/>
</dbReference>
<dbReference type="RefSeq" id="WP_127050435.1">
    <property type="nucleotide sequence ID" value="NZ_RZGZ01000003.1"/>
</dbReference>